<dbReference type="GO" id="GO:0051213">
    <property type="term" value="F:dioxygenase activity"/>
    <property type="evidence" value="ECO:0007669"/>
    <property type="project" value="UniProtKB-KW"/>
</dbReference>
<dbReference type="OrthoDB" id="5243302at2"/>
<sequence>MKVNALDHVNIQTLDLKATINFYTDVLDLEARDPPPPLDPKLVQWMYDAEGRAIFHLTTPGSLSGDNAVQELPRETGPVHHVALSCTDHDAMAERLVSLGLEHRLNHVTAIDLKQIFVRDPNGVLLELNYFPGNH</sequence>
<comment type="caution">
    <text evidence="2">The sequence shown here is derived from an EMBL/GenBank/DDBJ whole genome shotgun (WGS) entry which is preliminary data.</text>
</comment>
<reference evidence="2 3" key="1">
    <citation type="submission" date="2017-12" db="EMBL/GenBank/DDBJ databases">
        <authorList>
            <person name="Hurst M.R.H."/>
        </authorList>
    </citation>
    <scope>NUCLEOTIDE SEQUENCE [LARGE SCALE GENOMIC DNA]</scope>
    <source>
        <strain evidence="2 3">SY-3-19</strain>
    </source>
</reference>
<protein>
    <submittedName>
        <fullName evidence="2">Glyoxalase/bleomycin resistance/extradiol dioxygenase family protein</fullName>
    </submittedName>
</protein>
<dbReference type="InterPro" id="IPR037523">
    <property type="entry name" value="VOC_core"/>
</dbReference>
<dbReference type="PANTHER" id="PTHR21366">
    <property type="entry name" value="GLYOXALASE FAMILY PROTEIN"/>
    <property type="match status" value="1"/>
</dbReference>
<dbReference type="AlphaFoldDB" id="A0A2S7K0H2"/>
<dbReference type="Pfam" id="PF00903">
    <property type="entry name" value="Glyoxalase"/>
    <property type="match status" value="1"/>
</dbReference>
<accession>A0A2S7K0H2</accession>
<gene>
    <name evidence="2" type="ORF">CW354_16195</name>
</gene>
<dbReference type="RefSeq" id="WP_104831141.1">
    <property type="nucleotide sequence ID" value="NZ_PJCH01000015.1"/>
</dbReference>
<feature type="domain" description="VOC" evidence="1">
    <location>
        <begin position="5"/>
        <end position="131"/>
    </location>
</feature>
<dbReference type="EMBL" id="PJCH01000015">
    <property type="protein sequence ID" value="PQA85928.1"/>
    <property type="molecule type" value="Genomic_DNA"/>
</dbReference>
<proteinExistence type="predicted"/>
<dbReference type="PANTHER" id="PTHR21366:SF14">
    <property type="entry name" value="GLYOXALASE DOMAIN-CONTAINING PROTEIN 5"/>
    <property type="match status" value="1"/>
</dbReference>
<organism evidence="2 3">
    <name type="scientific">Hyphococcus luteus</name>
    <dbReference type="NCBI Taxonomy" id="2058213"/>
    <lineage>
        <taxon>Bacteria</taxon>
        <taxon>Pseudomonadati</taxon>
        <taxon>Pseudomonadota</taxon>
        <taxon>Alphaproteobacteria</taxon>
        <taxon>Parvularculales</taxon>
        <taxon>Parvularculaceae</taxon>
        <taxon>Hyphococcus</taxon>
    </lineage>
</organism>
<keyword evidence="3" id="KW-1185">Reference proteome</keyword>
<dbReference type="PROSITE" id="PS51819">
    <property type="entry name" value="VOC"/>
    <property type="match status" value="1"/>
</dbReference>
<evidence type="ECO:0000313" key="3">
    <source>
        <dbReference type="Proteomes" id="UP000239504"/>
    </source>
</evidence>
<name>A0A2S7K0H2_9PROT</name>
<dbReference type="Gene3D" id="3.10.180.10">
    <property type="entry name" value="2,3-Dihydroxybiphenyl 1,2-Dioxygenase, domain 1"/>
    <property type="match status" value="1"/>
</dbReference>
<dbReference type="SUPFAM" id="SSF54593">
    <property type="entry name" value="Glyoxalase/Bleomycin resistance protein/Dihydroxybiphenyl dioxygenase"/>
    <property type="match status" value="1"/>
</dbReference>
<dbReference type="Proteomes" id="UP000239504">
    <property type="component" value="Unassembled WGS sequence"/>
</dbReference>
<dbReference type="InterPro" id="IPR050383">
    <property type="entry name" value="GlyoxalaseI/FosfomycinResist"/>
</dbReference>
<evidence type="ECO:0000259" key="1">
    <source>
        <dbReference type="PROSITE" id="PS51819"/>
    </source>
</evidence>
<keyword evidence="2" id="KW-0560">Oxidoreductase</keyword>
<evidence type="ECO:0000313" key="2">
    <source>
        <dbReference type="EMBL" id="PQA85928.1"/>
    </source>
</evidence>
<dbReference type="InterPro" id="IPR029068">
    <property type="entry name" value="Glyas_Bleomycin-R_OHBP_Dase"/>
</dbReference>
<dbReference type="InterPro" id="IPR004360">
    <property type="entry name" value="Glyas_Fos-R_dOase_dom"/>
</dbReference>
<keyword evidence="2" id="KW-0223">Dioxygenase</keyword>